<dbReference type="SUPFAM" id="SSF49785">
    <property type="entry name" value="Galactose-binding domain-like"/>
    <property type="match status" value="1"/>
</dbReference>
<dbReference type="InterPro" id="IPR008979">
    <property type="entry name" value="Galactose-bd-like_sf"/>
</dbReference>
<feature type="transmembrane region" description="Helical" evidence="2">
    <location>
        <begin position="461"/>
        <end position="486"/>
    </location>
</feature>
<feature type="compositionally biased region" description="Basic and acidic residues" evidence="1">
    <location>
        <begin position="726"/>
        <end position="737"/>
    </location>
</feature>
<dbReference type="GO" id="GO:0016740">
    <property type="term" value="F:transferase activity"/>
    <property type="evidence" value="ECO:0007669"/>
    <property type="project" value="UniProtKB-KW"/>
</dbReference>
<feature type="transmembrane region" description="Helical" evidence="2">
    <location>
        <begin position="1240"/>
        <end position="1258"/>
    </location>
</feature>
<feature type="domain" description="Glycosyltransferase RgtA/B/C/D-like" evidence="4">
    <location>
        <begin position="937"/>
        <end position="1076"/>
    </location>
</feature>
<feature type="transmembrane region" description="Helical" evidence="2">
    <location>
        <begin position="424"/>
        <end position="449"/>
    </location>
</feature>
<dbReference type="InterPro" id="IPR038731">
    <property type="entry name" value="RgtA/B/C-like"/>
</dbReference>
<evidence type="ECO:0000256" key="2">
    <source>
        <dbReference type="SAM" id="Phobius"/>
    </source>
</evidence>
<dbReference type="InterPro" id="IPR032421">
    <property type="entry name" value="PMT_4TMC"/>
</dbReference>
<feature type="transmembrane region" description="Helical" evidence="2">
    <location>
        <begin position="372"/>
        <end position="390"/>
    </location>
</feature>
<feature type="transmembrane region" description="Helical" evidence="2">
    <location>
        <begin position="1120"/>
        <end position="1147"/>
    </location>
</feature>
<feature type="transmembrane region" description="Helical" evidence="2">
    <location>
        <begin position="580"/>
        <end position="596"/>
    </location>
</feature>
<evidence type="ECO:0000259" key="5">
    <source>
        <dbReference type="Pfam" id="PF16192"/>
    </source>
</evidence>
<feature type="transmembrane region" description="Helical" evidence="2">
    <location>
        <begin position="261"/>
        <end position="280"/>
    </location>
</feature>
<feature type="transmembrane region" description="Helical" evidence="2">
    <location>
        <begin position="527"/>
        <end position="545"/>
    </location>
</feature>
<feature type="chain" id="PRO_5038902369" evidence="3">
    <location>
        <begin position="21"/>
        <end position="1338"/>
    </location>
</feature>
<feature type="transmembrane region" description="Helical" evidence="2">
    <location>
        <begin position="1217"/>
        <end position="1233"/>
    </location>
</feature>
<dbReference type="PANTHER" id="PTHR10050">
    <property type="entry name" value="DOLICHYL-PHOSPHATE-MANNOSE--PROTEIN MANNOSYLTRANSFERASE"/>
    <property type="match status" value="1"/>
</dbReference>
<feature type="transmembrane region" description="Helical" evidence="2">
    <location>
        <begin position="603"/>
        <end position="623"/>
    </location>
</feature>
<feature type="signal peptide" evidence="3">
    <location>
        <begin position="1"/>
        <end position="20"/>
    </location>
</feature>
<name>A0A329MKH3_9BACL</name>
<gene>
    <name evidence="6" type="ORF">DQG23_15835</name>
</gene>
<evidence type="ECO:0000256" key="3">
    <source>
        <dbReference type="SAM" id="SignalP"/>
    </source>
</evidence>
<evidence type="ECO:0000313" key="6">
    <source>
        <dbReference type="EMBL" id="RAV20431.1"/>
    </source>
</evidence>
<evidence type="ECO:0000313" key="7">
    <source>
        <dbReference type="Proteomes" id="UP000250369"/>
    </source>
</evidence>
<proteinExistence type="predicted"/>
<accession>A0A329MKH3</accession>
<dbReference type="Proteomes" id="UP000250369">
    <property type="component" value="Unassembled WGS sequence"/>
</dbReference>
<sequence length="1338" mass="148418">MTFGKRILLSALLTSALAFGSGTGAGVPGAKYAAAAEAAANMVQNAGFEEGAADVSTPQGWEQDVWDKGTEVTKFRMDAEQGRTGTRSAVIENVRPNDAKLVQKLAVKPDTKYKLSAWTKVSQAGASAKGANVSVLGILDTSADVKDTNGAWQQLTLYGKTGPKQTELQVAVRLGGYGSLNTGTAWFDDISLEEVRSVPSGFKAVSFEPQEVAVSQTGPNDHVSVSLTPIILFSILFTVLFGFVYIYLIRRKGFETLSPNRIHGIVLVSLAAAFIIRLLIAPTTTGYATDTMTFRAWADRLADVGIMHFYTGDQFSDYPPGYMYVLYLIGTIRQAFGFGFDAPAYLLLIKLPAIFADIVSAYMLYRIARGRLSAGIGFGLALLYAFAPAVGVNSAVWGQVDSFFAMFLLMTIKDIFDKRYERASILFALAVLVKPQALIFTPVLLFGWYELRHSVVKIIRSALLSLVTFVLLALPFAINMPASWIFKLYGETLSSYPYATLNAFNLFALTGGNWVDQDVKLLFLPYQTWGYFAIAVALAVTLYVTYRGRALEKDRSVLFAGALLLIVTMFVLGVRMHERYMFPVLILLPAVYAFTRDRRMLQLFLGFGLTHFVNVAYVLEASMQKQTAIDKLNGILMISSLANVLLYAYLIYVCIDIYVKGRIRIVQPLQLVPAEDGWAAKAAGDLQLSETGKGRALAAGQRKRKGEKKKSGPLPASVGGESAAGLEDRGAAADEGSRTGGDIRLSRKDGLWMGVITLIYAIVAFVNLGSATAPATAWKTDKSGQTIVFDFGAPKSIERVNLYTGIGDGKLKVEFAPSLNAWPEKGAQTAEISYVKVFAWTSLQIRQEARYAKLTVETSGLELYELAFFEKDGQAALPFTIVNQGEAADENALKGFDEQEKVKYKPSYLDGTYFDEIYHARTAFEHLHGLQTYENTHPPLGKLLISVGIWLFGMNPFGWRIVGTVIGIAMLPLMYAFAKRIFRRTPYAIIATTLLAADFMHFAQTRIATIDVYGVFFIMLMYYFMYRYFTLNFYRVPFRKTLVPLFWAGLFFGIGAASKWIVIYGGAGLAFLLFLSLYERYREYEAAKGALAAAKGQGAANGESMLEQCREMVKQFPRRTIATLGWCCLFFGAIPIVIYALSFIPWLTGDGGHYTLKGLIDAQKSMFDYHSKLVATHSFGSPWWEWPVIVKPIWYFGGQALLPEGMVSSIVSMGNPAVWWVGLLAVPVTIWLVSRSRDKGMIVVLVAYFSQYVPWMLVTRLTFIYHYFAMVPFMILCITYGLKTLIERKPGWKKAAYAYVGVSIALFVLFYPILSGMIVSKSYVMYVLRWFPTWFFYS</sequence>
<keyword evidence="2" id="KW-1133">Transmembrane helix</keyword>
<feature type="domain" description="Protein O-mannosyl-transferase C-terminal four TM" evidence="5">
    <location>
        <begin position="1156"/>
        <end position="1334"/>
    </location>
</feature>
<keyword evidence="2" id="KW-0472">Membrane</keyword>
<feature type="region of interest" description="Disordered" evidence="1">
    <location>
        <begin position="693"/>
        <end position="739"/>
    </location>
</feature>
<dbReference type="Gene3D" id="2.60.120.260">
    <property type="entry name" value="Galactose-binding domain-like"/>
    <property type="match status" value="1"/>
</dbReference>
<protein>
    <submittedName>
        <fullName evidence="6">Phospholipid carrier-dependent glycosyltransferase</fullName>
    </submittedName>
</protein>
<feature type="transmembrane region" description="Helical" evidence="2">
    <location>
        <begin position="957"/>
        <end position="978"/>
    </location>
</feature>
<organism evidence="6 7">
    <name type="scientific">Paenibacillus contaminans</name>
    <dbReference type="NCBI Taxonomy" id="450362"/>
    <lineage>
        <taxon>Bacteria</taxon>
        <taxon>Bacillati</taxon>
        <taxon>Bacillota</taxon>
        <taxon>Bacilli</taxon>
        <taxon>Bacillales</taxon>
        <taxon>Paenibacillaceae</taxon>
        <taxon>Paenibacillus</taxon>
    </lineage>
</organism>
<feature type="transmembrane region" description="Helical" evidence="2">
    <location>
        <begin position="1038"/>
        <end position="1055"/>
    </location>
</feature>
<evidence type="ECO:0000259" key="4">
    <source>
        <dbReference type="Pfam" id="PF13231"/>
    </source>
</evidence>
<feature type="transmembrane region" description="Helical" evidence="2">
    <location>
        <begin position="1061"/>
        <end position="1078"/>
    </location>
</feature>
<dbReference type="Pfam" id="PF13231">
    <property type="entry name" value="PMT_2"/>
    <property type="match status" value="1"/>
</dbReference>
<keyword evidence="6" id="KW-0808">Transferase</keyword>
<evidence type="ECO:0000256" key="1">
    <source>
        <dbReference type="SAM" id="MobiDB-lite"/>
    </source>
</evidence>
<reference evidence="6 7" key="1">
    <citation type="journal article" date="2009" name="Int. J. Syst. Evol. Microbiol.">
        <title>Paenibacillus contaminans sp. nov., isolated from a contaminated laboratory plate.</title>
        <authorList>
            <person name="Chou J.H."/>
            <person name="Lee J.H."/>
            <person name="Lin M.C."/>
            <person name="Chang P.S."/>
            <person name="Arun A.B."/>
            <person name="Young C.C."/>
            <person name="Chen W.M."/>
        </authorList>
    </citation>
    <scope>NUCLEOTIDE SEQUENCE [LARGE SCALE GENOMIC DNA]</scope>
    <source>
        <strain evidence="6 7">CKOBP-6</strain>
    </source>
</reference>
<feature type="transmembrane region" description="Helical" evidence="2">
    <location>
        <begin position="557"/>
        <end position="574"/>
    </location>
</feature>
<feature type="transmembrane region" description="Helical" evidence="2">
    <location>
        <begin position="635"/>
        <end position="659"/>
    </location>
</feature>
<feature type="transmembrane region" description="Helical" evidence="2">
    <location>
        <begin position="344"/>
        <end position="365"/>
    </location>
</feature>
<keyword evidence="3" id="KW-0732">Signal</keyword>
<feature type="transmembrane region" description="Helical" evidence="2">
    <location>
        <begin position="1297"/>
        <end position="1319"/>
    </location>
</feature>
<dbReference type="EMBL" id="QMFB01000008">
    <property type="protein sequence ID" value="RAV20431.1"/>
    <property type="molecule type" value="Genomic_DNA"/>
</dbReference>
<keyword evidence="7" id="KW-1185">Reference proteome</keyword>
<feature type="transmembrane region" description="Helical" evidence="2">
    <location>
        <begin position="1008"/>
        <end position="1026"/>
    </location>
</feature>
<dbReference type="Pfam" id="PF16192">
    <property type="entry name" value="PMT_4TMC"/>
    <property type="match status" value="1"/>
</dbReference>
<keyword evidence="2" id="KW-0812">Transmembrane</keyword>
<feature type="transmembrane region" description="Helical" evidence="2">
    <location>
        <begin position="985"/>
        <end position="1002"/>
    </location>
</feature>
<dbReference type="InterPro" id="IPR027005">
    <property type="entry name" value="PMT-like"/>
</dbReference>
<feature type="transmembrane region" description="Helical" evidence="2">
    <location>
        <begin position="1264"/>
        <end position="1285"/>
    </location>
</feature>
<feature type="transmembrane region" description="Helical" evidence="2">
    <location>
        <begin position="230"/>
        <end position="249"/>
    </location>
</feature>
<dbReference type="RefSeq" id="WP_113031828.1">
    <property type="nucleotide sequence ID" value="NZ_QMFB01000008.1"/>
</dbReference>
<comment type="caution">
    <text evidence="6">The sequence shown here is derived from an EMBL/GenBank/DDBJ whole genome shotgun (WGS) entry which is preliminary data.</text>
</comment>
<feature type="transmembrane region" description="Helical" evidence="2">
    <location>
        <begin position="751"/>
        <end position="773"/>
    </location>
</feature>